<dbReference type="InterPro" id="IPR057586">
    <property type="entry name" value="Ig_NUP210_16th"/>
</dbReference>
<feature type="domain" description="BIG2" evidence="2">
    <location>
        <begin position="643"/>
        <end position="722"/>
    </location>
</feature>
<feature type="transmembrane region" description="Helical" evidence="1">
    <location>
        <begin position="20"/>
        <end position="40"/>
    </location>
</feature>
<protein>
    <submittedName>
        <fullName evidence="3">Bacterial Ig-like domain (Group 2)</fullName>
    </submittedName>
</protein>
<dbReference type="InterPro" id="IPR045197">
    <property type="entry name" value="NUP210-like"/>
</dbReference>
<keyword evidence="1" id="KW-1133">Transmembrane helix</keyword>
<feature type="domain" description="BIG2" evidence="2">
    <location>
        <begin position="728"/>
        <end position="805"/>
    </location>
</feature>
<dbReference type="InterPro" id="IPR003343">
    <property type="entry name" value="Big_2"/>
</dbReference>
<sequence>MKNVKKIRQLTMRLKMQWKILIGVLVSGVACGGVLIFANADSSVSLSLTPAQSSVIQGSTSTVIHANLSGTDDEFYDASNPSNNGIASPVRLEWTISDEDYDVVKFVNPSSGGDAYLQTVSGTTNPTVYGNRAGAATITAAYHSKKFSDTGAVVYDNVLATSTAAVYVPINVNVERKRGNTVLEEADLLKEGDLITITANTCESNKLFIETSNDSTGEVSSDGIVEMYYRDSSKVVLKVIGGGSTVITARTADGSGINPLTYTFTVRAEVKFKESISNSQGHFITHLPSDASNRYMVLSDKDYEAFTYEDIPSNVVNPVKSNVIYKTDNSNVASVAVGTVCGVHAGVTKVSAGLTTIDVGGNESWFTRDAVNVVVPFKKMGNEVSNMNVGDELQLSTSAIESEVTWSTSDNKVLQVDSATGLVKAVGAGTATIYATRVQDELYTVYNMPYQLAYKITVIDGFGLSTVSTTVNIGSSIDIKALVTNQPSKSQITYTVTNQANGAGVIPTYDLIEVRQSDDGTVFTVTGVASGVTHLTVSQNINGVIKSETCVIYVTTPVGDVSINPSSISIDRGSTGTVQVLFNPAGPTNSNVLWSSSDTTVATVTGDSYTATIKGLSGGNATITVITEDGLKVATCDVYVREPVTGVTLNATTVESTMAIGKYQLVATVKPSGDGVNRNVTWSSSDESVATVDENGLVTYIKPGYCTIVCKTEDGAFIATCNFIISIPVETIKLDYKDEIMSIGQTLRITAEVLPITATNRTVSWESSNTNVCIVDSNGLVEAVGTGSATILCKSLDGGVTAMCNIYVKQPVTSIVLNTTDITVRKGQVFWLNATCLPENADNKLVTWESRDENVCKVESDGKVTATGAGTTSIICTNVDTGLTAYCIVTVTQPVTGITLNSDYQELWVGAKYAIIPSIEPIDAENKKVTYLSSDTSVATVDENGVVTALKGGNCVIEVTTDECHLTAACTIVVKEYVSTITLSENNKFMNVGATGKLIATVGTDTATNKNIVWSSSDNSICSVDQEGNLSAESVGNAVITATAADGSGVTDSCIIRVVNPVTGIEVVPDSLRLFVGDSQKLGVNVYPDNATIKDVVWKSANESIAVVDEDGEVFAISSGKVKITATSQDGNNIKGICWVYVTPRVNISSLRINSKEIYMLTGRTRQLSVIVRPAVNNDSYEWYSSDTGIVTVDGNGVITTVGPGEAEVYVISDGAGVESSCIVHSLAISRSNITLEQYDRYTLDVIGTDSKITWRSSNPRVCTVSSSGEVIGRKAGIATITAVVNNKTLSCTVRVTSIR</sequence>
<dbReference type="Gene3D" id="2.60.40.1080">
    <property type="match status" value="10"/>
</dbReference>
<dbReference type="RefSeq" id="WP_055214825.1">
    <property type="nucleotide sequence ID" value="NZ_CZBU01000002.1"/>
</dbReference>
<dbReference type="PANTHER" id="PTHR23019">
    <property type="entry name" value="NUCLEAR PORE MEMBRANE GLYCOPROTEIN GP210-RELATED"/>
    <property type="match status" value="1"/>
</dbReference>
<feature type="domain" description="BIG2" evidence="2">
    <location>
        <begin position="1147"/>
        <end position="1223"/>
    </location>
</feature>
<feature type="domain" description="BIG2" evidence="2">
    <location>
        <begin position="557"/>
        <end position="637"/>
    </location>
</feature>
<feature type="domain" description="BIG2" evidence="2">
    <location>
        <begin position="811"/>
        <end position="888"/>
    </location>
</feature>
<accession>A0A174YVI1</accession>
<evidence type="ECO:0000256" key="1">
    <source>
        <dbReference type="SAM" id="Phobius"/>
    </source>
</evidence>
<proteinExistence type="predicted"/>
<keyword evidence="1" id="KW-0812">Transmembrane</keyword>
<dbReference type="PANTHER" id="PTHR23019:SF0">
    <property type="entry name" value="NUCLEAR PORE MEMBRANE GLYCOPROTEIN 210"/>
    <property type="match status" value="1"/>
</dbReference>
<feature type="domain" description="BIG2" evidence="2">
    <location>
        <begin position="1061"/>
        <end position="1138"/>
    </location>
</feature>
<dbReference type="Proteomes" id="UP000095621">
    <property type="component" value="Unassembled WGS sequence"/>
</dbReference>
<keyword evidence="1" id="KW-0472">Membrane</keyword>
<evidence type="ECO:0000313" key="3">
    <source>
        <dbReference type="EMBL" id="CUQ75948.1"/>
    </source>
</evidence>
<feature type="domain" description="BIG2" evidence="2">
    <location>
        <begin position="894"/>
        <end position="971"/>
    </location>
</feature>
<feature type="domain" description="BIG2" evidence="2">
    <location>
        <begin position="977"/>
        <end position="1054"/>
    </location>
</feature>
<organism evidence="3 4">
    <name type="scientific">Lachnospira eligens</name>
    <dbReference type="NCBI Taxonomy" id="39485"/>
    <lineage>
        <taxon>Bacteria</taxon>
        <taxon>Bacillati</taxon>
        <taxon>Bacillota</taxon>
        <taxon>Clostridia</taxon>
        <taxon>Lachnospirales</taxon>
        <taxon>Lachnospiraceae</taxon>
        <taxon>Lachnospira</taxon>
    </lineage>
</organism>
<dbReference type="InterPro" id="IPR008964">
    <property type="entry name" value="Invasin/intimin_cell_adhesion"/>
</dbReference>
<dbReference type="OrthoDB" id="2680260at2"/>
<evidence type="ECO:0000259" key="2">
    <source>
        <dbReference type="SMART" id="SM00635"/>
    </source>
</evidence>
<gene>
    <name evidence="3" type="ORF">ERS852490_00792</name>
</gene>
<reference evidence="3 4" key="1">
    <citation type="submission" date="2015-09" db="EMBL/GenBank/DDBJ databases">
        <authorList>
            <consortium name="Pathogen Informatics"/>
        </authorList>
    </citation>
    <scope>NUCLEOTIDE SEQUENCE [LARGE SCALE GENOMIC DNA]</scope>
    <source>
        <strain evidence="3 4">2789STDY5834875</strain>
    </source>
</reference>
<evidence type="ECO:0000313" key="4">
    <source>
        <dbReference type="Proteomes" id="UP000095621"/>
    </source>
</evidence>
<dbReference type="EMBL" id="CZBU01000002">
    <property type="protein sequence ID" value="CUQ75948.1"/>
    <property type="molecule type" value="Genomic_DNA"/>
</dbReference>
<name>A0A174YVI1_9FIRM</name>
<dbReference type="PROSITE" id="PS51257">
    <property type="entry name" value="PROKAR_LIPOPROTEIN"/>
    <property type="match status" value="1"/>
</dbReference>
<dbReference type="Pfam" id="PF25354">
    <property type="entry name" value="Ig_NUP210_16th"/>
    <property type="match status" value="1"/>
</dbReference>
<feature type="domain" description="BIG2" evidence="2">
    <location>
        <begin position="1224"/>
        <end position="1295"/>
    </location>
</feature>
<feature type="domain" description="BIG2" evidence="2">
    <location>
        <begin position="374"/>
        <end position="445"/>
    </location>
</feature>
<dbReference type="SUPFAM" id="SSF49373">
    <property type="entry name" value="Invasin/intimin cell-adhesion fragments"/>
    <property type="match status" value="10"/>
</dbReference>
<dbReference type="Pfam" id="PF02368">
    <property type="entry name" value="Big_2"/>
    <property type="match status" value="9"/>
</dbReference>
<dbReference type="SMART" id="SM00635">
    <property type="entry name" value="BID_2"/>
    <property type="match status" value="10"/>
</dbReference>